<reference evidence="7" key="1">
    <citation type="journal article" date="2021" name="Syst. Appl. Microbiol.">
        <title>Roseomonas hellenica sp. nov., isolated from roots of wild-growing Alkanna tinctoria.</title>
        <authorList>
            <person name="Rat A."/>
            <person name="Naranjo H.D."/>
            <person name="Lebbe L."/>
            <person name="Cnockaert M."/>
            <person name="Krigas N."/>
            <person name="Grigoriadou K."/>
            <person name="Maloupa E."/>
            <person name="Willems A."/>
        </authorList>
    </citation>
    <scope>NUCLEOTIDE SEQUENCE [LARGE SCALE GENOMIC DNA]</scope>
    <source>
        <strain evidence="7">LMG 31523</strain>
    </source>
</reference>
<evidence type="ECO:0000313" key="6">
    <source>
        <dbReference type="EMBL" id="MBR0664810.1"/>
    </source>
</evidence>
<dbReference type="InterPro" id="IPR011330">
    <property type="entry name" value="Glyco_hydro/deAcase_b/a-brl"/>
</dbReference>
<dbReference type="SUPFAM" id="SSF88713">
    <property type="entry name" value="Glycoside hydrolase/deacetylase"/>
    <property type="match status" value="1"/>
</dbReference>
<dbReference type="InterPro" id="IPR002509">
    <property type="entry name" value="NODB_dom"/>
</dbReference>
<name>A0ABS5EWY3_9PROT</name>
<proteinExistence type="inferred from homology"/>
<comment type="function">
    <text evidence="1">Is involved in generating a small heat-stable compound (Nod), an acylated oligomer of N-acetylglucosamine, that stimulates mitosis in various plant protoplasts.</text>
</comment>
<dbReference type="EMBL" id="JAAGBB010000011">
    <property type="protein sequence ID" value="MBR0664810.1"/>
    <property type="molecule type" value="Genomic_DNA"/>
</dbReference>
<evidence type="ECO:0000256" key="2">
    <source>
        <dbReference type="ARBA" id="ARBA00010973"/>
    </source>
</evidence>
<protein>
    <recommendedName>
        <fullName evidence="3">Chitooligosaccharide deacetylase</fullName>
    </recommendedName>
    <alternativeName>
        <fullName evidence="4">Nodulation protein B</fullName>
    </alternativeName>
</protein>
<gene>
    <name evidence="6" type="ORF">GXW71_10650</name>
</gene>
<dbReference type="RefSeq" id="WP_211852483.1">
    <property type="nucleotide sequence ID" value="NZ_JAAGBB010000011.1"/>
</dbReference>
<keyword evidence="7" id="KW-1185">Reference proteome</keyword>
<comment type="similarity">
    <text evidence="2">Belongs to the polysaccharide deacetylase family.</text>
</comment>
<feature type="domain" description="NodB homology" evidence="5">
    <location>
        <begin position="65"/>
        <end position="176"/>
    </location>
</feature>
<accession>A0ABS5EWY3</accession>
<comment type="caution">
    <text evidence="6">The sequence shown here is derived from an EMBL/GenBank/DDBJ whole genome shotgun (WGS) entry which is preliminary data.</text>
</comment>
<dbReference type="Gene3D" id="3.20.20.370">
    <property type="entry name" value="Glycoside hydrolase/deacetylase"/>
    <property type="match status" value="1"/>
</dbReference>
<dbReference type="Pfam" id="PF01522">
    <property type="entry name" value="Polysacc_deac_1"/>
    <property type="match status" value="1"/>
</dbReference>
<evidence type="ECO:0000259" key="5">
    <source>
        <dbReference type="Pfam" id="PF01522"/>
    </source>
</evidence>
<sequence length="301" mass="33687">MKLPRHGRYAHSAIKDRPTYEWPNGTRLALTICNNIEHFAYRAGLGSDSTGLSAVQNQRPYAWRDYGNRVGLWNMLEVLDELGVPSAHNVNAAVLEACPEIAPALRARGDEFIGHGRSNSERQDGLWEEDERRLIAESRDVLARHAGTSPKGWLGPYIAQSTVTLDLLKEEGFDYVMDWPADDQPFWMATRAGPILSVPYSVEVNDSPAMIARHHTGRQFAEFIEDQFAMMLAQSAKRPLVCSIVLHPFIIGQPSRLKPFRDALARILDQRAKLWLARPGEIARYAAELPKGVVPGSELLP</sequence>
<evidence type="ECO:0000256" key="4">
    <source>
        <dbReference type="ARBA" id="ARBA00032976"/>
    </source>
</evidence>
<dbReference type="PANTHER" id="PTHR43123:SF4">
    <property type="entry name" value="POLYSACCHARIDE DEACETYLASE"/>
    <property type="match status" value="1"/>
</dbReference>
<evidence type="ECO:0000313" key="7">
    <source>
        <dbReference type="Proteomes" id="UP001196870"/>
    </source>
</evidence>
<dbReference type="Proteomes" id="UP001196870">
    <property type="component" value="Unassembled WGS sequence"/>
</dbReference>
<evidence type="ECO:0000256" key="3">
    <source>
        <dbReference type="ARBA" id="ARBA00020071"/>
    </source>
</evidence>
<organism evidence="6 7">
    <name type="scientific">Plastoroseomonas hellenica</name>
    <dbReference type="NCBI Taxonomy" id="2687306"/>
    <lineage>
        <taxon>Bacteria</taxon>
        <taxon>Pseudomonadati</taxon>
        <taxon>Pseudomonadota</taxon>
        <taxon>Alphaproteobacteria</taxon>
        <taxon>Acetobacterales</taxon>
        <taxon>Acetobacteraceae</taxon>
        <taxon>Plastoroseomonas</taxon>
    </lineage>
</organism>
<evidence type="ECO:0000256" key="1">
    <source>
        <dbReference type="ARBA" id="ARBA00003236"/>
    </source>
</evidence>
<dbReference type="PANTHER" id="PTHR43123">
    <property type="entry name" value="POLYSACCHARIDE DEACETYLASE-RELATED"/>
    <property type="match status" value="1"/>
</dbReference>